<dbReference type="InterPro" id="IPR003339">
    <property type="entry name" value="ABC/ECF_trnsptr_transmembrane"/>
</dbReference>
<keyword evidence="3 5" id="KW-1133">Transmembrane helix</keyword>
<sequence length="407" mass="45165">MDLRKRMLSLCLSPQGQAAHIHPSYFPRPSRLRMCINNSRSSKIAPNLTSKNGCTSRDWIGINRRNGNGREMSVAAAAARGEKEGKENKEKKGRGMFGELVGEKLFRMVAGVTSSPLAQYIPSPTTFLHSLDPRVKQAWLLALVVLPSRSHMVIRLGFVMFLAFLSMWTLPRDIWQDQLPRMTLLSGILFITLALGTDGAPPLVQMRTPPPSMLHIPSLPPALGMYSYVVMKLGPLQITRKGLSLATTASCLSFTILQSASLCLTTTKPEQLAAALWWYMLPSAHIGAPVDEMVLTLLLSLRFISLVFDEVRNIALGIVARGIEWKNLTLLETLAILFGYLERIFGNLFHHAEQISQAMIARGFRGNATNHKIYLLTTFSIQRADILAIVLLGGFMSLSVLHGYYSF</sequence>
<protein>
    <submittedName>
        <fullName evidence="6">Uncharacterized protein</fullName>
    </submittedName>
</protein>
<evidence type="ECO:0000256" key="2">
    <source>
        <dbReference type="ARBA" id="ARBA00022692"/>
    </source>
</evidence>
<proteinExistence type="predicted"/>
<feature type="transmembrane region" description="Helical" evidence="5">
    <location>
        <begin position="212"/>
        <end position="231"/>
    </location>
</feature>
<dbReference type="EMBL" id="GCKF01057789">
    <property type="protein sequence ID" value="JAG92970.1"/>
    <property type="molecule type" value="Transcribed_RNA"/>
</dbReference>
<organism evidence="6">
    <name type="scientific">Araucaria cunninghamii</name>
    <name type="common">Hoop pine</name>
    <name type="synonym">Moreton Bay pine</name>
    <dbReference type="NCBI Taxonomy" id="56994"/>
    <lineage>
        <taxon>Eukaryota</taxon>
        <taxon>Viridiplantae</taxon>
        <taxon>Streptophyta</taxon>
        <taxon>Embryophyta</taxon>
        <taxon>Tracheophyta</taxon>
        <taxon>Spermatophyta</taxon>
        <taxon>Pinopsida</taxon>
        <taxon>Pinidae</taxon>
        <taxon>Conifers II</taxon>
        <taxon>Araucariales</taxon>
        <taxon>Araucariaceae</taxon>
        <taxon>Araucaria</taxon>
    </lineage>
</organism>
<reference evidence="6" key="1">
    <citation type="submission" date="2015-03" db="EMBL/GenBank/DDBJ databases">
        <title>A transcriptome of Araucaria cunninghamii, an australian fine timber species.</title>
        <authorList>
            <person name="Jing Yi C.J.Y."/>
            <person name="Yin San L.Y.S."/>
            <person name="Abdul Karim S.S."/>
            <person name="Wan Azmi N.N."/>
            <person name="Hercus R.R."/>
            <person name="Croft L.L."/>
        </authorList>
    </citation>
    <scope>NUCLEOTIDE SEQUENCE</scope>
    <source>
        <strain evidence="6">MI0301</strain>
        <tissue evidence="6">Leaf</tissue>
    </source>
</reference>
<evidence type="ECO:0000256" key="3">
    <source>
        <dbReference type="ARBA" id="ARBA00022989"/>
    </source>
</evidence>
<comment type="subcellular location">
    <subcellularLocation>
        <location evidence="1">Membrane</location>
        <topology evidence="1">Multi-pass membrane protein</topology>
    </subcellularLocation>
</comment>
<dbReference type="AlphaFoldDB" id="A0A0D6QTE0"/>
<keyword evidence="2 5" id="KW-0812">Transmembrane</keyword>
<dbReference type="PANTHER" id="PTHR33514">
    <property type="entry name" value="PROTEIN ABCI12, CHLOROPLASTIC"/>
    <property type="match status" value="1"/>
</dbReference>
<dbReference type="GO" id="GO:0005886">
    <property type="term" value="C:plasma membrane"/>
    <property type="evidence" value="ECO:0007669"/>
    <property type="project" value="UniProtKB-ARBA"/>
</dbReference>
<dbReference type="Pfam" id="PF02361">
    <property type="entry name" value="CbiQ"/>
    <property type="match status" value="1"/>
</dbReference>
<evidence type="ECO:0000313" key="6">
    <source>
        <dbReference type="EMBL" id="JAG92970.1"/>
    </source>
</evidence>
<feature type="transmembrane region" description="Helical" evidence="5">
    <location>
        <begin position="386"/>
        <end position="405"/>
    </location>
</feature>
<dbReference type="CDD" id="cd16914">
    <property type="entry name" value="EcfT"/>
    <property type="match status" value="1"/>
</dbReference>
<evidence type="ECO:0000256" key="5">
    <source>
        <dbReference type="SAM" id="Phobius"/>
    </source>
</evidence>
<feature type="transmembrane region" description="Helical" evidence="5">
    <location>
        <begin position="152"/>
        <end position="170"/>
    </location>
</feature>
<dbReference type="PANTHER" id="PTHR33514:SF13">
    <property type="entry name" value="PROTEIN ABCI12, CHLOROPLASTIC"/>
    <property type="match status" value="1"/>
</dbReference>
<dbReference type="GO" id="GO:0009507">
    <property type="term" value="C:chloroplast"/>
    <property type="evidence" value="ECO:0007669"/>
    <property type="project" value="TreeGrafter"/>
</dbReference>
<name>A0A0D6QTE0_ARACU</name>
<evidence type="ECO:0000256" key="1">
    <source>
        <dbReference type="ARBA" id="ARBA00004141"/>
    </source>
</evidence>
<accession>A0A0D6QTE0</accession>
<feature type="transmembrane region" description="Helical" evidence="5">
    <location>
        <begin position="182"/>
        <end position="200"/>
    </location>
</feature>
<evidence type="ECO:0000256" key="4">
    <source>
        <dbReference type="ARBA" id="ARBA00023136"/>
    </source>
</evidence>
<keyword evidence="4 5" id="KW-0472">Membrane</keyword>